<keyword evidence="2" id="KW-1185">Reference proteome</keyword>
<sequence length="207" mass="23507">MSELAELIMKRGQVKANLTRFSTFFKKCQEDPDNNLKQLSSRLARIKPILEDFSNIQDKIELLDKDDKNKDDHLRERIKFEDDYFLLISEAEALLDCQSRNSSPENTSVPSSIQSNEINAGIKFKLQPIEVPHFSGLYEDYQRLSDAWQSNLLQQKSSNIPVASKTSPLGFHLQTKRVLGVITFFLKCATVVSPTSLVFGGVHKSEV</sequence>
<gene>
    <name evidence="1" type="ORF">O3M35_000787</name>
</gene>
<accession>A0AAW1DPP2</accession>
<dbReference type="EMBL" id="JAPXFL010000001">
    <property type="protein sequence ID" value="KAK9512339.1"/>
    <property type="molecule type" value="Genomic_DNA"/>
</dbReference>
<dbReference type="AlphaFoldDB" id="A0AAW1DPP2"/>
<dbReference type="Proteomes" id="UP001461498">
    <property type="component" value="Unassembled WGS sequence"/>
</dbReference>
<reference evidence="1 2" key="1">
    <citation type="submission" date="2022-12" db="EMBL/GenBank/DDBJ databases">
        <title>Chromosome-level genome assembly of true bugs.</title>
        <authorList>
            <person name="Ma L."/>
            <person name="Li H."/>
        </authorList>
    </citation>
    <scope>NUCLEOTIDE SEQUENCE [LARGE SCALE GENOMIC DNA]</scope>
    <source>
        <strain evidence="1">Lab_2022b</strain>
    </source>
</reference>
<evidence type="ECO:0000313" key="1">
    <source>
        <dbReference type="EMBL" id="KAK9512339.1"/>
    </source>
</evidence>
<comment type="caution">
    <text evidence="1">The sequence shown here is derived from an EMBL/GenBank/DDBJ whole genome shotgun (WGS) entry which is preliminary data.</text>
</comment>
<name>A0AAW1DPP2_9HEMI</name>
<protein>
    <submittedName>
        <fullName evidence="1">Uncharacterized protein</fullName>
    </submittedName>
</protein>
<evidence type="ECO:0000313" key="2">
    <source>
        <dbReference type="Proteomes" id="UP001461498"/>
    </source>
</evidence>
<proteinExistence type="predicted"/>
<organism evidence="1 2">
    <name type="scientific">Rhynocoris fuscipes</name>
    <dbReference type="NCBI Taxonomy" id="488301"/>
    <lineage>
        <taxon>Eukaryota</taxon>
        <taxon>Metazoa</taxon>
        <taxon>Ecdysozoa</taxon>
        <taxon>Arthropoda</taxon>
        <taxon>Hexapoda</taxon>
        <taxon>Insecta</taxon>
        <taxon>Pterygota</taxon>
        <taxon>Neoptera</taxon>
        <taxon>Paraneoptera</taxon>
        <taxon>Hemiptera</taxon>
        <taxon>Heteroptera</taxon>
        <taxon>Panheteroptera</taxon>
        <taxon>Cimicomorpha</taxon>
        <taxon>Reduviidae</taxon>
        <taxon>Harpactorinae</taxon>
        <taxon>Harpactorini</taxon>
        <taxon>Rhynocoris</taxon>
    </lineage>
</organism>